<comment type="caution">
    <text evidence="1">The sequence shown here is derived from an EMBL/GenBank/DDBJ whole genome shotgun (WGS) entry which is preliminary data.</text>
</comment>
<name>A0A9D1Y2U4_9FIRM</name>
<dbReference type="AlphaFoldDB" id="A0A9D1Y2U4"/>
<proteinExistence type="predicted"/>
<evidence type="ECO:0000313" key="1">
    <source>
        <dbReference type="EMBL" id="HIX94365.1"/>
    </source>
</evidence>
<sequence>MQITTKSGFACDIDPKVTENMELVDAMAELQGGDKLAYSRVCLLMLGKETRAKLYDHVRTKDGRVPPQDVDRELGEIMTALGQPAKN</sequence>
<evidence type="ECO:0000313" key="2">
    <source>
        <dbReference type="Proteomes" id="UP000886751"/>
    </source>
</evidence>
<organism evidence="1 2">
    <name type="scientific">Candidatus Gemmiger excrementipullorum</name>
    <dbReference type="NCBI Taxonomy" id="2838610"/>
    <lineage>
        <taxon>Bacteria</taxon>
        <taxon>Bacillati</taxon>
        <taxon>Bacillota</taxon>
        <taxon>Clostridia</taxon>
        <taxon>Eubacteriales</taxon>
        <taxon>Gemmiger</taxon>
    </lineage>
</organism>
<dbReference type="Proteomes" id="UP000886751">
    <property type="component" value="Unassembled WGS sequence"/>
</dbReference>
<reference evidence="1" key="1">
    <citation type="journal article" date="2021" name="PeerJ">
        <title>Extensive microbial diversity within the chicken gut microbiome revealed by metagenomics and culture.</title>
        <authorList>
            <person name="Gilroy R."/>
            <person name="Ravi A."/>
            <person name="Getino M."/>
            <person name="Pursley I."/>
            <person name="Horton D.L."/>
            <person name="Alikhan N.F."/>
            <person name="Baker D."/>
            <person name="Gharbi K."/>
            <person name="Hall N."/>
            <person name="Watson M."/>
            <person name="Adriaenssens E.M."/>
            <person name="Foster-Nyarko E."/>
            <person name="Jarju S."/>
            <person name="Secka A."/>
            <person name="Antonio M."/>
            <person name="Oren A."/>
            <person name="Chaudhuri R.R."/>
            <person name="La Ragione R."/>
            <person name="Hildebrand F."/>
            <person name="Pallen M.J."/>
        </authorList>
    </citation>
    <scope>NUCLEOTIDE SEQUENCE</scope>
    <source>
        <strain evidence="1">ChiHecec2B26-7398</strain>
    </source>
</reference>
<dbReference type="EMBL" id="DXEI01000047">
    <property type="protein sequence ID" value="HIX94365.1"/>
    <property type="molecule type" value="Genomic_DNA"/>
</dbReference>
<reference evidence="1" key="2">
    <citation type="submission" date="2021-04" db="EMBL/GenBank/DDBJ databases">
        <authorList>
            <person name="Gilroy R."/>
        </authorList>
    </citation>
    <scope>NUCLEOTIDE SEQUENCE</scope>
    <source>
        <strain evidence="1">ChiHecec2B26-7398</strain>
    </source>
</reference>
<gene>
    <name evidence="1" type="ORF">H9846_02800</name>
</gene>
<accession>A0A9D1Y2U4</accession>
<protein>
    <submittedName>
        <fullName evidence="1">Uncharacterized protein</fullName>
    </submittedName>
</protein>